<protein>
    <recommendedName>
        <fullName evidence="3">HEAT repeat domain-containing protein</fullName>
    </recommendedName>
</protein>
<comment type="caution">
    <text evidence="1">The sequence shown here is derived from an EMBL/GenBank/DDBJ whole genome shotgun (WGS) entry which is preliminary data.</text>
</comment>
<organism evidence="1 2">
    <name type="scientific">Pseudoduganella violacea</name>
    <dbReference type="NCBI Taxonomy" id="1715466"/>
    <lineage>
        <taxon>Bacteria</taxon>
        <taxon>Pseudomonadati</taxon>
        <taxon>Pseudomonadota</taxon>
        <taxon>Betaproteobacteria</taxon>
        <taxon>Burkholderiales</taxon>
        <taxon>Oxalobacteraceae</taxon>
        <taxon>Telluria group</taxon>
        <taxon>Pseudoduganella</taxon>
    </lineage>
</organism>
<dbReference type="EMBL" id="JACHXD010000024">
    <property type="protein sequence ID" value="MBB3122079.1"/>
    <property type="molecule type" value="Genomic_DNA"/>
</dbReference>
<evidence type="ECO:0000313" key="2">
    <source>
        <dbReference type="Proteomes" id="UP000541535"/>
    </source>
</evidence>
<name>A0A7W5BF93_9BURK</name>
<accession>A0A7W5BF93</accession>
<dbReference type="AlphaFoldDB" id="A0A7W5BF93"/>
<dbReference type="Proteomes" id="UP000541535">
    <property type="component" value="Unassembled WGS sequence"/>
</dbReference>
<dbReference type="RefSeq" id="WP_183443753.1">
    <property type="nucleotide sequence ID" value="NZ_JACHXD010000024.1"/>
</dbReference>
<proteinExistence type="predicted"/>
<evidence type="ECO:0008006" key="3">
    <source>
        <dbReference type="Google" id="ProtNLM"/>
    </source>
</evidence>
<gene>
    <name evidence="1" type="ORF">FHS03_005176</name>
</gene>
<sequence length="232" mass="25471">MSITSIKKRARAGTLEVEHLLKEANYPDETLAAALEELSTELQWHTFDAQKNEPLYVPLATWAKVVSTYCREGFDGLIRLCAEPELPTFVLALFEELRTKEALDALMTAFGSYISEPCRDCEMSARLAATLNLMLSFKPSADADASQAAELRAFLRSLYSGARDDHQRSLALLALRGIGDEDSAKFALAQSLDDPWQEVPKLVAKHIRNACAPPRKVSVSPAPSSIECSASP</sequence>
<keyword evidence="2" id="KW-1185">Reference proteome</keyword>
<reference evidence="1 2" key="1">
    <citation type="submission" date="2020-08" db="EMBL/GenBank/DDBJ databases">
        <title>Genomic Encyclopedia of Type Strains, Phase III (KMG-III): the genomes of soil and plant-associated and newly described type strains.</title>
        <authorList>
            <person name="Whitman W."/>
        </authorList>
    </citation>
    <scope>NUCLEOTIDE SEQUENCE [LARGE SCALE GENOMIC DNA]</scope>
    <source>
        <strain evidence="1 2">CECT 8897</strain>
    </source>
</reference>
<evidence type="ECO:0000313" key="1">
    <source>
        <dbReference type="EMBL" id="MBB3122079.1"/>
    </source>
</evidence>